<protein>
    <recommendedName>
        <fullName evidence="2">Molybdopterin synthase sulfur carrier subunit</fullName>
    </recommendedName>
</protein>
<accession>A0A381NCH9</accession>
<dbReference type="InterPro" id="IPR003749">
    <property type="entry name" value="ThiS/MoaD-like"/>
</dbReference>
<dbReference type="EMBL" id="UINC01000266">
    <property type="protein sequence ID" value="SUZ52310.1"/>
    <property type="molecule type" value="Genomic_DNA"/>
</dbReference>
<dbReference type="Pfam" id="PF02597">
    <property type="entry name" value="ThiS"/>
    <property type="match status" value="1"/>
</dbReference>
<evidence type="ECO:0000313" key="1">
    <source>
        <dbReference type="EMBL" id="SUZ52310.1"/>
    </source>
</evidence>
<sequence length="88" mass="9544">MAKIFIPTMLQSLTAGTKQVDLTSRNVRQVIEQLDVMFPGIKDRLVEDGEIRPNLAIAIDGDVAVMGMLEKVAENSEVHFVPAIGGGH</sequence>
<evidence type="ECO:0008006" key="2">
    <source>
        <dbReference type="Google" id="ProtNLM"/>
    </source>
</evidence>
<dbReference type="SUPFAM" id="SSF54285">
    <property type="entry name" value="MoaD/ThiS"/>
    <property type="match status" value="1"/>
</dbReference>
<name>A0A381NCH9_9ZZZZ</name>
<dbReference type="PANTHER" id="PTHR38031:SF1">
    <property type="entry name" value="SULFUR CARRIER PROTEIN CYSO"/>
    <property type="match status" value="1"/>
</dbReference>
<dbReference type="AlphaFoldDB" id="A0A381NCH9"/>
<reference evidence="1" key="1">
    <citation type="submission" date="2018-05" db="EMBL/GenBank/DDBJ databases">
        <authorList>
            <person name="Lanie J.A."/>
            <person name="Ng W.-L."/>
            <person name="Kazmierczak K.M."/>
            <person name="Andrzejewski T.M."/>
            <person name="Davidsen T.M."/>
            <person name="Wayne K.J."/>
            <person name="Tettelin H."/>
            <person name="Glass J.I."/>
            <person name="Rusch D."/>
            <person name="Podicherti R."/>
            <person name="Tsui H.-C.T."/>
            <person name="Winkler M.E."/>
        </authorList>
    </citation>
    <scope>NUCLEOTIDE SEQUENCE</scope>
</reference>
<dbReference type="InterPro" id="IPR012675">
    <property type="entry name" value="Beta-grasp_dom_sf"/>
</dbReference>
<dbReference type="InterPro" id="IPR016155">
    <property type="entry name" value="Mopterin_synth/thiamin_S_b"/>
</dbReference>
<organism evidence="1">
    <name type="scientific">marine metagenome</name>
    <dbReference type="NCBI Taxonomy" id="408172"/>
    <lineage>
        <taxon>unclassified sequences</taxon>
        <taxon>metagenomes</taxon>
        <taxon>ecological metagenomes</taxon>
    </lineage>
</organism>
<gene>
    <name evidence="1" type="ORF">METZ01_LOCUS5164</name>
</gene>
<dbReference type="InterPro" id="IPR052045">
    <property type="entry name" value="Sulfur_Carrier/Prot_Modifier"/>
</dbReference>
<proteinExistence type="predicted"/>
<dbReference type="Gene3D" id="3.10.20.30">
    <property type="match status" value="1"/>
</dbReference>
<dbReference type="PANTHER" id="PTHR38031">
    <property type="entry name" value="SULFUR CARRIER PROTEIN SLR0821-RELATED"/>
    <property type="match status" value="1"/>
</dbReference>